<dbReference type="OrthoDB" id="9798934at2"/>
<dbReference type="PANTHER" id="PTHR30146:SF109">
    <property type="entry name" value="HTH-TYPE TRANSCRIPTIONAL REGULATOR GALS"/>
    <property type="match status" value="1"/>
</dbReference>
<reference evidence="6 7" key="1">
    <citation type="submission" date="2018-02" db="EMBL/GenBank/DDBJ databases">
        <title>novel marine gammaproteobacteria from coastal saline agro ecosystem.</title>
        <authorList>
            <person name="Krishnan R."/>
            <person name="Ramesh Kumar N."/>
        </authorList>
    </citation>
    <scope>NUCLEOTIDE SEQUENCE [LARGE SCALE GENOMIC DNA]</scope>
    <source>
        <strain evidence="6 7">228</strain>
    </source>
</reference>
<dbReference type="SMART" id="SM00354">
    <property type="entry name" value="HTH_LACI"/>
    <property type="match status" value="1"/>
</dbReference>
<evidence type="ECO:0000313" key="7">
    <source>
        <dbReference type="Proteomes" id="UP000238196"/>
    </source>
</evidence>
<evidence type="ECO:0000313" key="6">
    <source>
        <dbReference type="EMBL" id="PPC76115.1"/>
    </source>
</evidence>
<evidence type="ECO:0000256" key="3">
    <source>
        <dbReference type="ARBA" id="ARBA00023163"/>
    </source>
</evidence>
<keyword evidence="1" id="KW-0805">Transcription regulation</keyword>
<dbReference type="SUPFAM" id="SSF47413">
    <property type="entry name" value="lambda repressor-like DNA-binding domains"/>
    <property type="match status" value="1"/>
</dbReference>
<evidence type="ECO:0000256" key="4">
    <source>
        <dbReference type="SAM" id="MobiDB-lite"/>
    </source>
</evidence>
<dbReference type="Pfam" id="PF00356">
    <property type="entry name" value="LacI"/>
    <property type="match status" value="1"/>
</dbReference>
<organism evidence="6 7">
    <name type="scientific">Proteobacteria bacterium 228</name>
    <dbReference type="NCBI Taxonomy" id="2083153"/>
    <lineage>
        <taxon>Bacteria</taxon>
        <taxon>Pseudomonadati</taxon>
        <taxon>Pseudomonadota</taxon>
    </lineage>
</organism>
<dbReference type="AlphaFoldDB" id="A0A2S5KNA4"/>
<proteinExistence type="predicted"/>
<dbReference type="CDD" id="cd01392">
    <property type="entry name" value="HTH_LacI"/>
    <property type="match status" value="1"/>
</dbReference>
<evidence type="ECO:0000256" key="2">
    <source>
        <dbReference type="ARBA" id="ARBA00023125"/>
    </source>
</evidence>
<dbReference type="Proteomes" id="UP000238196">
    <property type="component" value="Unassembled WGS sequence"/>
</dbReference>
<dbReference type="GO" id="GO:0003700">
    <property type="term" value="F:DNA-binding transcription factor activity"/>
    <property type="evidence" value="ECO:0007669"/>
    <property type="project" value="TreeGrafter"/>
</dbReference>
<protein>
    <submittedName>
        <fullName evidence="6">GntR family transcriptional regulator</fullName>
    </submittedName>
</protein>
<evidence type="ECO:0000259" key="5">
    <source>
        <dbReference type="PROSITE" id="PS50932"/>
    </source>
</evidence>
<keyword evidence="2" id="KW-0238">DNA-binding</keyword>
<comment type="caution">
    <text evidence="6">The sequence shown here is derived from an EMBL/GenBank/DDBJ whole genome shotgun (WGS) entry which is preliminary data.</text>
</comment>
<dbReference type="GO" id="GO:0000976">
    <property type="term" value="F:transcription cis-regulatory region binding"/>
    <property type="evidence" value="ECO:0007669"/>
    <property type="project" value="TreeGrafter"/>
</dbReference>
<dbReference type="SUPFAM" id="SSF53822">
    <property type="entry name" value="Periplasmic binding protein-like I"/>
    <property type="match status" value="1"/>
</dbReference>
<evidence type="ECO:0000256" key="1">
    <source>
        <dbReference type="ARBA" id="ARBA00023015"/>
    </source>
</evidence>
<dbReference type="Gene3D" id="1.10.260.40">
    <property type="entry name" value="lambda repressor-like DNA-binding domains"/>
    <property type="match status" value="1"/>
</dbReference>
<dbReference type="Gene3D" id="3.40.50.2300">
    <property type="match status" value="2"/>
</dbReference>
<dbReference type="InterPro" id="IPR028082">
    <property type="entry name" value="Peripla_BP_I"/>
</dbReference>
<feature type="region of interest" description="Disordered" evidence="4">
    <location>
        <begin position="314"/>
        <end position="343"/>
    </location>
</feature>
<gene>
    <name evidence="6" type="ORF">C4K68_17145</name>
</gene>
<keyword evidence="3" id="KW-0804">Transcription</keyword>
<dbReference type="EMBL" id="PRLP01000057">
    <property type="protein sequence ID" value="PPC76115.1"/>
    <property type="molecule type" value="Genomic_DNA"/>
</dbReference>
<sequence length="343" mass="37611">MTDLLSVAKKAGVSRATAARVFSQPELVRKTTLQRVLAAAEELAFRPNRLAQQLRTQATRIIGVLLPDPRNPVFAEQLLAMELAARQQGYALLVTTTGYDASQELQLVEEMLCQRVDGLVLTVADAENSEVLAKLQRESVPYVLVYNQPTDPDVQAISVDNRLAMYDAAQYLLALGHRQIGMVAGPMAQSDRARLRYDGYCVALREHGITPRPVIEMASHTRASFPLLQSHVQGNEGLTALLCSNDLLALSLISDLQRHGYAVPDDISVIGFDGIELGELLFPSLCSVVQPREAIGREAVAVLLAMMRGEQPDIGKLPHRLRPGESAGPLQRPDTDAHRIRTR</sequence>
<dbReference type="Pfam" id="PF00532">
    <property type="entry name" value="Peripla_BP_1"/>
    <property type="match status" value="1"/>
</dbReference>
<feature type="compositionally biased region" description="Basic and acidic residues" evidence="4">
    <location>
        <begin position="333"/>
        <end position="343"/>
    </location>
</feature>
<accession>A0A2S5KNA4</accession>
<dbReference type="PROSITE" id="PS50932">
    <property type="entry name" value="HTH_LACI_2"/>
    <property type="match status" value="1"/>
</dbReference>
<feature type="domain" description="HTH lacI-type" evidence="5">
    <location>
        <begin position="1"/>
        <end position="56"/>
    </location>
</feature>
<name>A0A2S5KNA4_9PROT</name>
<dbReference type="InterPro" id="IPR010982">
    <property type="entry name" value="Lambda_DNA-bd_dom_sf"/>
</dbReference>
<dbReference type="InterPro" id="IPR000843">
    <property type="entry name" value="HTH_LacI"/>
</dbReference>
<dbReference type="InterPro" id="IPR001761">
    <property type="entry name" value="Peripla_BP/Lac1_sug-bd_dom"/>
</dbReference>
<dbReference type="PANTHER" id="PTHR30146">
    <property type="entry name" value="LACI-RELATED TRANSCRIPTIONAL REPRESSOR"/>
    <property type="match status" value="1"/>
</dbReference>